<dbReference type="AlphaFoldDB" id="R7H0W2"/>
<dbReference type="RefSeq" id="WP_022430681.1">
    <property type="nucleotide sequence ID" value="NZ_FR899280.1"/>
</dbReference>
<feature type="compositionally biased region" description="Acidic residues" evidence="1">
    <location>
        <begin position="41"/>
        <end position="55"/>
    </location>
</feature>
<feature type="region of interest" description="Disordered" evidence="1">
    <location>
        <begin position="25"/>
        <end position="55"/>
    </location>
</feature>
<protein>
    <submittedName>
        <fullName evidence="2">Uncharacterized protein</fullName>
    </submittedName>
</protein>
<comment type="caution">
    <text evidence="2">The sequence shown here is derived from an EMBL/GenBank/DDBJ whole genome shotgun (WGS) entry which is preliminary data.</text>
</comment>
<proteinExistence type="predicted"/>
<dbReference type="Proteomes" id="UP000018072">
    <property type="component" value="Unassembled WGS sequence"/>
</dbReference>
<evidence type="ECO:0000256" key="1">
    <source>
        <dbReference type="SAM" id="MobiDB-lite"/>
    </source>
</evidence>
<evidence type="ECO:0000313" key="2">
    <source>
        <dbReference type="EMBL" id="CDE33274.1"/>
    </source>
</evidence>
<accession>R7H0W2</accession>
<dbReference type="EMBL" id="CBIT010000170">
    <property type="protein sequence ID" value="CDE33274.1"/>
    <property type="molecule type" value="Genomic_DNA"/>
</dbReference>
<name>R7H0W2_9BACT</name>
<sequence length="55" mass="6103">MKKGIYEQPRITIYEVETTAILAGSGKQDPVPSKQQSFSLENDELTSGDGDDVWE</sequence>
<gene>
    <name evidence="2" type="ORF">BN741_01535</name>
</gene>
<organism evidence="2">
    <name type="scientific">Leyella stercorea CAG:629</name>
    <dbReference type="NCBI Taxonomy" id="1263103"/>
    <lineage>
        <taxon>Bacteria</taxon>
        <taxon>Pseudomonadati</taxon>
        <taxon>Bacteroidota</taxon>
        <taxon>Bacteroidia</taxon>
        <taxon>Bacteroidales</taxon>
        <taxon>Prevotellaceae</taxon>
        <taxon>Leyella</taxon>
    </lineage>
</organism>
<reference evidence="2" key="1">
    <citation type="submission" date="2012-11" db="EMBL/GenBank/DDBJ databases">
        <title>Dependencies among metagenomic species, viruses, plasmids and units of genetic variation.</title>
        <authorList>
            <person name="Nielsen H.B."/>
            <person name="Almeida M."/>
            <person name="Juncker A.S."/>
            <person name="Rasmussen S."/>
            <person name="Li J."/>
            <person name="Sunagawa S."/>
            <person name="Plichta D."/>
            <person name="Gautier L."/>
            <person name="Le Chatelier E."/>
            <person name="Peletier E."/>
            <person name="Bonde I."/>
            <person name="Nielsen T."/>
            <person name="Manichanh C."/>
            <person name="Arumugam M."/>
            <person name="Batto J."/>
            <person name="Santos M.B.Q.D."/>
            <person name="Blom N."/>
            <person name="Borruel N."/>
            <person name="Burgdorf K.S."/>
            <person name="Boumezbeur F."/>
            <person name="Casellas F."/>
            <person name="Dore J."/>
            <person name="Guarner F."/>
            <person name="Hansen T."/>
            <person name="Hildebrand F."/>
            <person name="Kaas R.S."/>
            <person name="Kennedy S."/>
            <person name="Kristiansen K."/>
            <person name="Kultima J.R."/>
            <person name="Leonard P."/>
            <person name="Levenez F."/>
            <person name="Lund O."/>
            <person name="Moumen B."/>
            <person name="Le Paslier D."/>
            <person name="Pons N."/>
            <person name="Pedersen O."/>
            <person name="Prifti E."/>
            <person name="Qin J."/>
            <person name="Raes J."/>
            <person name="Tap J."/>
            <person name="Tims S."/>
            <person name="Ussery D.W."/>
            <person name="Yamada T."/>
            <person name="MetaHit consortium"/>
            <person name="Renault P."/>
            <person name="Sicheritz-Ponten T."/>
            <person name="Bork P."/>
            <person name="Wang J."/>
            <person name="Brunak S."/>
            <person name="Ehrlich S.D."/>
        </authorList>
    </citation>
    <scope>NUCLEOTIDE SEQUENCE [LARGE SCALE GENOMIC DNA]</scope>
</reference>
<dbReference type="STRING" id="1263103.BN741_01535"/>